<name>A0A0C3Q225_9AGAM</name>
<dbReference type="Proteomes" id="UP000054248">
    <property type="component" value="Unassembled WGS sequence"/>
</dbReference>
<dbReference type="HOGENOM" id="CLU_1220468_0_0_1"/>
<sequence>MHGSASAVRPPVPLEPPTSTTLSELNRSGGEAFGFLQTSYWDPQTINQNLNASLVRLENVLTESMDGLDRARNATAAHERMMMTAINGDQMLPGMLSSGSRAAVDAVYERIRERQGAGGSFTTVRMGPRGPEIMVVPPRSAQATGGGPNDDGVTLRGLRVMAHQALASSSRQNEPHQNQANAEQLQVVLTNIDDASAPTSPKRSPFPISNSTNRRSNFNAHHCRELT</sequence>
<evidence type="ECO:0000313" key="2">
    <source>
        <dbReference type="EMBL" id="KIO16776.1"/>
    </source>
</evidence>
<reference evidence="2 3" key="1">
    <citation type="submission" date="2014-04" db="EMBL/GenBank/DDBJ databases">
        <authorList>
            <consortium name="DOE Joint Genome Institute"/>
            <person name="Kuo A."/>
            <person name="Girlanda M."/>
            <person name="Perotto S."/>
            <person name="Kohler A."/>
            <person name="Nagy L.G."/>
            <person name="Floudas D."/>
            <person name="Copeland A."/>
            <person name="Barry K.W."/>
            <person name="Cichocki N."/>
            <person name="Veneault-Fourrey C."/>
            <person name="LaButti K."/>
            <person name="Lindquist E.A."/>
            <person name="Lipzen A."/>
            <person name="Lundell T."/>
            <person name="Morin E."/>
            <person name="Murat C."/>
            <person name="Sun H."/>
            <person name="Tunlid A."/>
            <person name="Henrissat B."/>
            <person name="Grigoriev I.V."/>
            <person name="Hibbett D.S."/>
            <person name="Martin F."/>
            <person name="Nordberg H.P."/>
            <person name="Cantor M.N."/>
            <person name="Hua S.X."/>
        </authorList>
    </citation>
    <scope>NUCLEOTIDE SEQUENCE [LARGE SCALE GENOMIC DNA]</scope>
    <source>
        <strain evidence="2 3">MUT 4182</strain>
    </source>
</reference>
<proteinExistence type="predicted"/>
<protein>
    <submittedName>
        <fullName evidence="2">Uncharacterized protein</fullName>
    </submittedName>
</protein>
<evidence type="ECO:0000313" key="3">
    <source>
        <dbReference type="Proteomes" id="UP000054248"/>
    </source>
</evidence>
<feature type="region of interest" description="Disordered" evidence="1">
    <location>
        <begin position="195"/>
        <end position="227"/>
    </location>
</feature>
<reference evidence="3" key="2">
    <citation type="submission" date="2015-01" db="EMBL/GenBank/DDBJ databases">
        <title>Evolutionary Origins and Diversification of the Mycorrhizal Mutualists.</title>
        <authorList>
            <consortium name="DOE Joint Genome Institute"/>
            <consortium name="Mycorrhizal Genomics Consortium"/>
            <person name="Kohler A."/>
            <person name="Kuo A."/>
            <person name="Nagy L.G."/>
            <person name="Floudas D."/>
            <person name="Copeland A."/>
            <person name="Barry K.W."/>
            <person name="Cichocki N."/>
            <person name="Veneault-Fourrey C."/>
            <person name="LaButti K."/>
            <person name="Lindquist E.A."/>
            <person name="Lipzen A."/>
            <person name="Lundell T."/>
            <person name="Morin E."/>
            <person name="Murat C."/>
            <person name="Riley R."/>
            <person name="Ohm R."/>
            <person name="Sun H."/>
            <person name="Tunlid A."/>
            <person name="Henrissat B."/>
            <person name="Grigoriev I.V."/>
            <person name="Hibbett D.S."/>
            <person name="Martin F."/>
        </authorList>
    </citation>
    <scope>NUCLEOTIDE SEQUENCE [LARGE SCALE GENOMIC DNA]</scope>
    <source>
        <strain evidence="3">MUT 4182</strain>
    </source>
</reference>
<evidence type="ECO:0000256" key="1">
    <source>
        <dbReference type="SAM" id="MobiDB-lite"/>
    </source>
</evidence>
<gene>
    <name evidence="2" type="ORF">M407DRAFT_33571</name>
</gene>
<dbReference type="EMBL" id="KN823487">
    <property type="protein sequence ID" value="KIO16776.1"/>
    <property type="molecule type" value="Genomic_DNA"/>
</dbReference>
<feature type="compositionally biased region" description="Polar residues" evidence="1">
    <location>
        <begin position="197"/>
        <end position="219"/>
    </location>
</feature>
<keyword evidence="3" id="KW-1185">Reference proteome</keyword>
<dbReference type="AlphaFoldDB" id="A0A0C3Q225"/>
<feature type="region of interest" description="Disordered" evidence="1">
    <location>
        <begin position="1"/>
        <end position="23"/>
    </location>
</feature>
<organism evidence="2 3">
    <name type="scientific">Tulasnella calospora MUT 4182</name>
    <dbReference type="NCBI Taxonomy" id="1051891"/>
    <lineage>
        <taxon>Eukaryota</taxon>
        <taxon>Fungi</taxon>
        <taxon>Dikarya</taxon>
        <taxon>Basidiomycota</taxon>
        <taxon>Agaricomycotina</taxon>
        <taxon>Agaricomycetes</taxon>
        <taxon>Cantharellales</taxon>
        <taxon>Tulasnellaceae</taxon>
        <taxon>Tulasnella</taxon>
    </lineage>
</organism>
<accession>A0A0C3Q225</accession>